<evidence type="ECO:0000256" key="1">
    <source>
        <dbReference type="ARBA" id="ARBA00004167"/>
    </source>
</evidence>
<comment type="subcellular location">
    <subcellularLocation>
        <location evidence="1">Membrane</location>
        <topology evidence="1">Single-pass membrane protein</topology>
    </subcellularLocation>
</comment>
<evidence type="ECO:0000256" key="2">
    <source>
        <dbReference type="ARBA" id="ARBA00022617"/>
    </source>
</evidence>
<comment type="caution">
    <text evidence="8">The sequence shown here is derived from an EMBL/GenBank/DDBJ whole genome shotgun (WGS) entry which is preliminary data.</text>
</comment>
<dbReference type="PROSITE" id="PS00086">
    <property type="entry name" value="CYTOCHROME_P450"/>
    <property type="match status" value="1"/>
</dbReference>
<evidence type="ECO:0000313" key="9">
    <source>
        <dbReference type="Proteomes" id="UP001291926"/>
    </source>
</evidence>
<dbReference type="SUPFAM" id="SSF48264">
    <property type="entry name" value="Cytochrome P450"/>
    <property type="match status" value="1"/>
</dbReference>
<name>A0ABR0CYW2_9LAMI</name>
<dbReference type="InterPro" id="IPR017972">
    <property type="entry name" value="Cyt_P450_CS"/>
</dbReference>
<keyword evidence="2 7" id="KW-0349">Heme</keyword>
<keyword evidence="5 7" id="KW-0408">Iron</keyword>
<dbReference type="EMBL" id="JAYDYQ010002685">
    <property type="protein sequence ID" value="KAK4481538.1"/>
    <property type="molecule type" value="Genomic_DNA"/>
</dbReference>
<dbReference type="InterPro" id="IPR050651">
    <property type="entry name" value="Plant_Cytochrome_P450_Monoox"/>
</dbReference>
<sequence>MDTLMYLSTPVLFLVLYITSQYFYHKLKNHPPSPFPVLPFIGHMYMLKKPFHRSLSEISKKYGPIIFLKLGSRPILLISSPSLAEECFTKHDIIFANRPSFLNGKHYGYNYTGLPWCSYTDHWRNLRKIATIELLSSTRLQLLSHVRKDEILIMIRKLFQPSKDKNDRVVHVKVALFEFMFNVLTGMICGKKYYGKNVESSKEAKIFQEIVNESWLVGPATNVVDFLPFMKWFGYKDTEKKIMSIQEKRDKYMQNLIDEHRNIMDSDASSDDNANGEKENKIMAQILLSFQKQEPEYYTDEMIKNLLLVLIQAGSNSSADTLEWAFSLLLDNPDVLTRAQAEIDNVVGRERLINESDLPQLPYLCGIINETLRLHPAGPLLLPHESSKECTVGGFLVPKGTILLVNVWDIHHSSKLWEDPEKFKPESFQDYEAGKNERKFMPFGHGRRACPGENLALRNVIMALGSLIQCFDWEKVSDIDMNEATGLTAPKIEPLTTKCNPRPIVDKLLSVI</sequence>
<keyword evidence="6 7" id="KW-0503">Monooxygenase</keyword>
<evidence type="ECO:0000256" key="6">
    <source>
        <dbReference type="ARBA" id="ARBA00023033"/>
    </source>
</evidence>
<proteinExistence type="inferred from homology"/>
<evidence type="ECO:0000256" key="3">
    <source>
        <dbReference type="ARBA" id="ARBA00022723"/>
    </source>
</evidence>
<dbReference type="PANTHER" id="PTHR47947:SF24">
    <property type="entry name" value="ISOFLAVONE 2'-HYDROXYLASE-LIKE"/>
    <property type="match status" value="1"/>
</dbReference>
<dbReference type="CDD" id="cd20653">
    <property type="entry name" value="CYP81"/>
    <property type="match status" value="1"/>
</dbReference>
<comment type="similarity">
    <text evidence="7">Belongs to the cytochrome P450 family.</text>
</comment>
<gene>
    <name evidence="8" type="ORF">RD792_012439</name>
</gene>
<keyword evidence="4 7" id="KW-0560">Oxidoreductase</keyword>
<dbReference type="Proteomes" id="UP001291926">
    <property type="component" value="Unassembled WGS sequence"/>
</dbReference>
<evidence type="ECO:0008006" key="10">
    <source>
        <dbReference type="Google" id="ProtNLM"/>
    </source>
</evidence>
<dbReference type="InterPro" id="IPR001128">
    <property type="entry name" value="Cyt_P450"/>
</dbReference>
<dbReference type="PRINTS" id="PR00463">
    <property type="entry name" value="EP450I"/>
</dbReference>
<keyword evidence="3 7" id="KW-0479">Metal-binding</keyword>
<accession>A0ABR0CYW2</accession>
<dbReference type="Pfam" id="PF00067">
    <property type="entry name" value="p450"/>
    <property type="match status" value="1"/>
</dbReference>
<dbReference type="PANTHER" id="PTHR47947">
    <property type="entry name" value="CYTOCHROME P450 82C3-RELATED"/>
    <property type="match status" value="1"/>
</dbReference>
<organism evidence="8 9">
    <name type="scientific">Penstemon davidsonii</name>
    <dbReference type="NCBI Taxonomy" id="160366"/>
    <lineage>
        <taxon>Eukaryota</taxon>
        <taxon>Viridiplantae</taxon>
        <taxon>Streptophyta</taxon>
        <taxon>Embryophyta</taxon>
        <taxon>Tracheophyta</taxon>
        <taxon>Spermatophyta</taxon>
        <taxon>Magnoliopsida</taxon>
        <taxon>eudicotyledons</taxon>
        <taxon>Gunneridae</taxon>
        <taxon>Pentapetalae</taxon>
        <taxon>asterids</taxon>
        <taxon>lamiids</taxon>
        <taxon>Lamiales</taxon>
        <taxon>Plantaginaceae</taxon>
        <taxon>Cheloneae</taxon>
        <taxon>Penstemon</taxon>
    </lineage>
</organism>
<evidence type="ECO:0000256" key="5">
    <source>
        <dbReference type="ARBA" id="ARBA00023004"/>
    </source>
</evidence>
<evidence type="ECO:0000256" key="7">
    <source>
        <dbReference type="RuleBase" id="RU000461"/>
    </source>
</evidence>
<protein>
    <recommendedName>
        <fullName evidence="10">Cytochrome P450</fullName>
    </recommendedName>
</protein>
<evidence type="ECO:0000256" key="4">
    <source>
        <dbReference type="ARBA" id="ARBA00023002"/>
    </source>
</evidence>
<dbReference type="InterPro" id="IPR036396">
    <property type="entry name" value="Cyt_P450_sf"/>
</dbReference>
<dbReference type="InterPro" id="IPR002401">
    <property type="entry name" value="Cyt_P450_E_grp-I"/>
</dbReference>
<keyword evidence="9" id="KW-1185">Reference proteome</keyword>
<reference evidence="8 9" key="1">
    <citation type="journal article" date="2023" name="bioRxiv">
        <title>Genome report: Whole genome sequence and annotation of Penstemon davidsonii.</title>
        <authorList>
            <person name="Ostevik K.L."/>
            <person name="Alabady M."/>
            <person name="Zhang M."/>
            <person name="Rausher M.D."/>
        </authorList>
    </citation>
    <scope>NUCLEOTIDE SEQUENCE [LARGE SCALE GENOMIC DNA]</scope>
    <source>
        <strain evidence="8">DNT005</strain>
        <tissue evidence="8">Whole leaf</tissue>
    </source>
</reference>
<dbReference type="Gene3D" id="1.10.630.10">
    <property type="entry name" value="Cytochrome P450"/>
    <property type="match status" value="1"/>
</dbReference>
<evidence type="ECO:0000313" key="8">
    <source>
        <dbReference type="EMBL" id="KAK4481538.1"/>
    </source>
</evidence>
<dbReference type="PRINTS" id="PR00385">
    <property type="entry name" value="P450"/>
</dbReference>